<feature type="domain" description="LOB" evidence="2">
    <location>
        <begin position="6"/>
        <end position="108"/>
    </location>
</feature>
<dbReference type="PANTHER" id="PTHR31529">
    <property type="entry name" value="LOB DOMAIN CONTAINING PROTEIN"/>
    <property type="match status" value="1"/>
</dbReference>
<dbReference type="OrthoDB" id="1840682at2759"/>
<evidence type="ECO:0000259" key="2">
    <source>
        <dbReference type="PROSITE" id="PS50891"/>
    </source>
</evidence>
<dbReference type="InterPro" id="IPR004883">
    <property type="entry name" value="LOB"/>
</dbReference>
<dbReference type="GO" id="GO:0009755">
    <property type="term" value="P:hormone-mediated signaling pathway"/>
    <property type="evidence" value="ECO:0007669"/>
    <property type="project" value="TreeGrafter"/>
</dbReference>
<name>A0A9Q1KHW6_9CARY</name>
<evidence type="ECO:0000313" key="3">
    <source>
        <dbReference type="EMBL" id="KAJ8443169.1"/>
    </source>
</evidence>
<comment type="caution">
    <text evidence="3">The sequence shown here is derived from an EMBL/GenBank/DDBJ whole genome shotgun (WGS) entry which is preliminary data.</text>
</comment>
<dbReference type="GO" id="GO:0045893">
    <property type="term" value="P:positive regulation of DNA-templated transcription"/>
    <property type="evidence" value="ECO:0007669"/>
    <property type="project" value="TreeGrafter"/>
</dbReference>
<dbReference type="AlphaFoldDB" id="A0A9Q1KHW6"/>
<dbReference type="Proteomes" id="UP001153076">
    <property type="component" value="Unassembled WGS sequence"/>
</dbReference>
<evidence type="ECO:0000256" key="1">
    <source>
        <dbReference type="ARBA" id="ARBA00005474"/>
    </source>
</evidence>
<dbReference type="Pfam" id="PF03195">
    <property type="entry name" value="LOB"/>
    <property type="match status" value="1"/>
</dbReference>
<evidence type="ECO:0000313" key="4">
    <source>
        <dbReference type="Proteomes" id="UP001153076"/>
    </source>
</evidence>
<reference evidence="3" key="1">
    <citation type="submission" date="2022-04" db="EMBL/GenBank/DDBJ databases">
        <title>Carnegiea gigantea Genome sequencing and assembly v2.</title>
        <authorList>
            <person name="Copetti D."/>
            <person name="Sanderson M.J."/>
            <person name="Burquez A."/>
            <person name="Wojciechowski M.F."/>
        </authorList>
    </citation>
    <scope>NUCLEOTIDE SEQUENCE</scope>
    <source>
        <strain evidence="3">SGP5-SGP5p</strain>
        <tissue evidence="3">Aerial part</tissue>
    </source>
</reference>
<dbReference type="PANTHER" id="PTHR31529:SF50">
    <property type="entry name" value="LOB DOMAIN PROTEIN"/>
    <property type="match status" value="1"/>
</dbReference>
<dbReference type="PROSITE" id="PS50891">
    <property type="entry name" value="LOB"/>
    <property type="match status" value="1"/>
</dbReference>
<keyword evidence="4" id="KW-1185">Reference proteome</keyword>
<dbReference type="GO" id="GO:0005634">
    <property type="term" value="C:nucleus"/>
    <property type="evidence" value="ECO:0007669"/>
    <property type="project" value="TreeGrafter"/>
</dbReference>
<proteinExistence type="inferred from homology"/>
<organism evidence="3 4">
    <name type="scientific">Carnegiea gigantea</name>
    <dbReference type="NCBI Taxonomy" id="171969"/>
    <lineage>
        <taxon>Eukaryota</taxon>
        <taxon>Viridiplantae</taxon>
        <taxon>Streptophyta</taxon>
        <taxon>Embryophyta</taxon>
        <taxon>Tracheophyta</taxon>
        <taxon>Spermatophyta</taxon>
        <taxon>Magnoliopsida</taxon>
        <taxon>eudicotyledons</taxon>
        <taxon>Gunneridae</taxon>
        <taxon>Pentapetalae</taxon>
        <taxon>Caryophyllales</taxon>
        <taxon>Cactineae</taxon>
        <taxon>Cactaceae</taxon>
        <taxon>Cactoideae</taxon>
        <taxon>Echinocereeae</taxon>
        <taxon>Carnegiea</taxon>
    </lineage>
</organism>
<gene>
    <name evidence="3" type="ORF">Cgig2_005720</name>
</gene>
<comment type="similarity">
    <text evidence="1">Belongs to the LOB domain-containing protein family.</text>
</comment>
<dbReference type="EMBL" id="JAKOGI010000125">
    <property type="protein sequence ID" value="KAJ8443169.1"/>
    <property type="molecule type" value="Genomic_DNA"/>
</dbReference>
<accession>A0A9Q1KHW6</accession>
<protein>
    <recommendedName>
        <fullName evidence="2">LOB domain-containing protein</fullName>
    </recommendedName>
</protein>
<sequence>MTGVSTSCGACKFLRRKCTNACVFAPYFSYDEAAVHFSAVHKVFGASNFSRLLLRLPEQYRSQAAISASYEALARMRDPVYGCVAYIYALQQEVANLQEEIEILGSHMSLVNLNPTWVPTHNYCGSRQASNNFINNNTSSSQPSSLGESPMNLLEQWSTSANYHQEQVVPTHAENNGAYGSNNVSTMLPQSMPICDDLFGISHQAMVEGLLNQDIFDAQQWLIN</sequence>